<protein>
    <submittedName>
        <fullName evidence="2">Uncharacterized protein</fullName>
    </submittedName>
</protein>
<proteinExistence type="predicted"/>
<dbReference type="Proteomes" id="UP001177003">
    <property type="component" value="Chromosome 0"/>
</dbReference>
<accession>A0AA35UMP3</accession>
<organism evidence="2 3">
    <name type="scientific">Lactuca saligna</name>
    <name type="common">Willowleaf lettuce</name>
    <dbReference type="NCBI Taxonomy" id="75948"/>
    <lineage>
        <taxon>Eukaryota</taxon>
        <taxon>Viridiplantae</taxon>
        <taxon>Streptophyta</taxon>
        <taxon>Embryophyta</taxon>
        <taxon>Tracheophyta</taxon>
        <taxon>Spermatophyta</taxon>
        <taxon>Magnoliopsida</taxon>
        <taxon>eudicotyledons</taxon>
        <taxon>Gunneridae</taxon>
        <taxon>Pentapetalae</taxon>
        <taxon>asterids</taxon>
        <taxon>campanulids</taxon>
        <taxon>Asterales</taxon>
        <taxon>Asteraceae</taxon>
        <taxon>Cichorioideae</taxon>
        <taxon>Cichorieae</taxon>
        <taxon>Lactucinae</taxon>
        <taxon>Lactuca</taxon>
    </lineage>
</organism>
<sequence length="124" mass="14108">MFGKIGNMFGMNYKDPPDPANKNLYEDDMEDDIGAKRRGRRAVHKEFSPYSAIKPLRSKEKMEAKANRLREEKMYLSSKPIADGSKAVLRAGIHDVIKSNYGKENIDPQFIKAELDAFDKVIAE</sequence>
<dbReference type="AlphaFoldDB" id="A0AA35UMP3"/>
<reference evidence="2" key="1">
    <citation type="submission" date="2023-04" db="EMBL/GenBank/DDBJ databases">
        <authorList>
            <person name="Vijverberg K."/>
            <person name="Xiong W."/>
            <person name="Schranz E."/>
        </authorList>
    </citation>
    <scope>NUCLEOTIDE SEQUENCE</scope>
</reference>
<name>A0AA35UMP3_LACSI</name>
<evidence type="ECO:0000256" key="1">
    <source>
        <dbReference type="SAM" id="MobiDB-lite"/>
    </source>
</evidence>
<feature type="region of interest" description="Disordered" evidence="1">
    <location>
        <begin position="1"/>
        <end position="26"/>
    </location>
</feature>
<gene>
    <name evidence="2" type="ORF">LSALG_LOCUS2146</name>
</gene>
<keyword evidence="3" id="KW-1185">Reference proteome</keyword>
<dbReference type="EMBL" id="OX465086">
    <property type="protein sequence ID" value="CAI9261356.1"/>
    <property type="molecule type" value="Genomic_DNA"/>
</dbReference>
<evidence type="ECO:0000313" key="3">
    <source>
        <dbReference type="Proteomes" id="UP001177003"/>
    </source>
</evidence>
<evidence type="ECO:0000313" key="2">
    <source>
        <dbReference type="EMBL" id="CAI9261356.1"/>
    </source>
</evidence>